<reference evidence="2 3" key="1">
    <citation type="submission" date="2020-05" db="EMBL/GenBank/DDBJ databases">
        <authorList>
            <person name="Khan S.A."/>
            <person name="Jeon C.O."/>
            <person name="Chun B.H."/>
        </authorList>
    </citation>
    <scope>NUCLEOTIDE SEQUENCE [LARGE SCALE GENOMIC DNA]</scope>
    <source>
        <strain evidence="2 3">B156</strain>
    </source>
</reference>
<dbReference type="AlphaFoldDB" id="A0A849K8G0"/>
<feature type="transmembrane region" description="Helical" evidence="1">
    <location>
        <begin position="6"/>
        <end position="29"/>
    </location>
</feature>
<accession>A0A849K8G0</accession>
<protein>
    <recommendedName>
        <fullName evidence="4">SMODS-associating 2TM beta-strand rich effector domain-containing protein</fullName>
    </recommendedName>
</protein>
<comment type="caution">
    <text evidence="2">The sequence shown here is derived from an EMBL/GenBank/DDBJ whole genome shotgun (WGS) entry which is preliminary data.</text>
</comment>
<evidence type="ECO:0000313" key="2">
    <source>
        <dbReference type="EMBL" id="NNU43790.1"/>
    </source>
</evidence>
<sequence>MTEIPFYILVGVASGVLTAFFVSTLGDLWNCSFLPFVARWRYRGPDLAGEWKGLGTGPAPASGEWSEVALTLNQDTRDLRGTMVLRDRSAGHSIDLNLQAIGTTENGYITLSLWPAKKAARSVATALLKIDAGSGALDGQLLFLGARDAMEVINVSVHRAGSIAAPRLVPSANAQGVARERYSALLKG</sequence>
<organism evidence="2 3">
    <name type="scientific">Ramlibacter montanisoli</name>
    <dbReference type="NCBI Taxonomy" id="2732512"/>
    <lineage>
        <taxon>Bacteria</taxon>
        <taxon>Pseudomonadati</taxon>
        <taxon>Pseudomonadota</taxon>
        <taxon>Betaproteobacteria</taxon>
        <taxon>Burkholderiales</taxon>
        <taxon>Comamonadaceae</taxon>
        <taxon>Ramlibacter</taxon>
    </lineage>
</organism>
<keyword evidence="3" id="KW-1185">Reference proteome</keyword>
<evidence type="ECO:0000256" key="1">
    <source>
        <dbReference type="SAM" id="Phobius"/>
    </source>
</evidence>
<name>A0A849K8G0_9BURK</name>
<dbReference type="EMBL" id="JABFCS010000001">
    <property type="protein sequence ID" value="NNU43790.1"/>
    <property type="molecule type" value="Genomic_DNA"/>
</dbReference>
<evidence type="ECO:0000313" key="3">
    <source>
        <dbReference type="Proteomes" id="UP000552954"/>
    </source>
</evidence>
<keyword evidence="1" id="KW-0812">Transmembrane</keyword>
<dbReference type="Proteomes" id="UP000552954">
    <property type="component" value="Unassembled WGS sequence"/>
</dbReference>
<proteinExistence type="predicted"/>
<dbReference type="RefSeq" id="WP_171559663.1">
    <property type="nucleotide sequence ID" value="NZ_JABFCS010000001.1"/>
</dbReference>
<keyword evidence="1" id="KW-1133">Transmembrane helix</keyword>
<gene>
    <name evidence="2" type="ORF">HK415_12440</name>
</gene>
<evidence type="ECO:0008006" key="4">
    <source>
        <dbReference type="Google" id="ProtNLM"/>
    </source>
</evidence>
<keyword evidence="1" id="KW-0472">Membrane</keyword>
<reference evidence="2 3" key="2">
    <citation type="submission" date="2020-06" db="EMBL/GenBank/DDBJ databases">
        <title>Ramlibacter rhizophilus sp. nov., isolated from rhizosphere soil of national flower Mugunghwa from South Korea.</title>
        <authorList>
            <person name="Zheng-Fei Y."/>
            <person name="Huan T."/>
        </authorList>
    </citation>
    <scope>NUCLEOTIDE SEQUENCE [LARGE SCALE GENOMIC DNA]</scope>
    <source>
        <strain evidence="2 3">B156</strain>
    </source>
</reference>